<gene>
    <name evidence="2" type="ORF">HNQ73_000911</name>
</gene>
<feature type="transmembrane region" description="Helical" evidence="1">
    <location>
        <begin position="155"/>
        <end position="173"/>
    </location>
</feature>
<feature type="transmembrane region" description="Helical" evidence="1">
    <location>
        <begin position="6"/>
        <end position="27"/>
    </location>
</feature>
<keyword evidence="1" id="KW-0812">Transmembrane</keyword>
<proteinExistence type="predicted"/>
<feature type="transmembrane region" description="Helical" evidence="1">
    <location>
        <begin position="61"/>
        <end position="84"/>
    </location>
</feature>
<comment type="caution">
    <text evidence="2">The sequence shown here is derived from an EMBL/GenBank/DDBJ whole genome shotgun (WGS) entry which is preliminary data.</text>
</comment>
<name>A0A841KCW2_9HYPH</name>
<feature type="transmembrane region" description="Helical" evidence="1">
    <location>
        <begin position="205"/>
        <end position="231"/>
    </location>
</feature>
<dbReference type="EMBL" id="JACHEH010000002">
    <property type="protein sequence ID" value="MBB6167293.1"/>
    <property type="molecule type" value="Genomic_DNA"/>
</dbReference>
<sequence length="270" mass="26718">MALDAALLALPVKMLLVAAVVVAGSLAAQKAGPFVGGLIATLPISAGPAYVVLALDHGAAFIAESAVGSVSINAVTVLFVMTYAVLARRGVGAPGCLAGAIGAWLLAAVAIRALTPPLWAGLVLNAVALAIGVPLALRFSRVAMPPANASRPVDLVLRALAVATLVGVLSVVSWHIGPLASGILALFPVVIPSVVVVTHRAVGGLAAAAVAASSIYGLAGFAAGMAAVHLAAVPLGAAAALLIGLAISVAWNGLLFMLRLRRMRRVAAAT</sequence>
<feature type="transmembrane region" description="Helical" evidence="1">
    <location>
        <begin position="34"/>
        <end position="55"/>
    </location>
</feature>
<protein>
    <submittedName>
        <fullName evidence="2">Uncharacterized protein</fullName>
    </submittedName>
</protein>
<keyword evidence="1" id="KW-1133">Transmembrane helix</keyword>
<dbReference type="Proteomes" id="UP000588017">
    <property type="component" value="Unassembled WGS sequence"/>
</dbReference>
<keyword evidence="3" id="KW-1185">Reference proteome</keyword>
<feature type="transmembrane region" description="Helical" evidence="1">
    <location>
        <begin position="237"/>
        <end position="258"/>
    </location>
</feature>
<feature type="transmembrane region" description="Helical" evidence="1">
    <location>
        <begin position="91"/>
        <end position="111"/>
    </location>
</feature>
<evidence type="ECO:0000313" key="2">
    <source>
        <dbReference type="EMBL" id="MBB6167293.1"/>
    </source>
</evidence>
<feature type="transmembrane region" description="Helical" evidence="1">
    <location>
        <begin position="179"/>
        <end position="198"/>
    </location>
</feature>
<reference evidence="2 3" key="1">
    <citation type="submission" date="2020-08" db="EMBL/GenBank/DDBJ databases">
        <title>Genomic Encyclopedia of Type Strains, Phase IV (KMG-IV): sequencing the most valuable type-strain genomes for metagenomic binning, comparative biology and taxonomic classification.</title>
        <authorList>
            <person name="Goeker M."/>
        </authorList>
    </citation>
    <scope>NUCLEOTIDE SEQUENCE [LARGE SCALE GENOMIC DNA]</scope>
    <source>
        <strain evidence="2 3">DSM 101465</strain>
    </source>
</reference>
<accession>A0A841KCW2</accession>
<organism evidence="2 3">
    <name type="scientific">Chelatococcus composti</name>
    <dbReference type="NCBI Taxonomy" id="1743235"/>
    <lineage>
        <taxon>Bacteria</taxon>
        <taxon>Pseudomonadati</taxon>
        <taxon>Pseudomonadota</taxon>
        <taxon>Alphaproteobacteria</taxon>
        <taxon>Hyphomicrobiales</taxon>
        <taxon>Chelatococcaceae</taxon>
        <taxon>Chelatococcus</taxon>
    </lineage>
</organism>
<keyword evidence="1" id="KW-0472">Membrane</keyword>
<evidence type="ECO:0000313" key="3">
    <source>
        <dbReference type="Proteomes" id="UP000588017"/>
    </source>
</evidence>
<dbReference type="AlphaFoldDB" id="A0A841KCW2"/>
<dbReference type="RefSeq" id="WP_183332704.1">
    <property type="nucleotide sequence ID" value="NZ_BMHX01000002.1"/>
</dbReference>
<feature type="transmembrane region" description="Helical" evidence="1">
    <location>
        <begin position="117"/>
        <end position="135"/>
    </location>
</feature>
<evidence type="ECO:0000256" key="1">
    <source>
        <dbReference type="SAM" id="Phobius"/>
    </source>
</evidence>